<evidence type="ECO:0000256" key="2">
    <source>
        <dbReference type="ARBA" id="ARBA00013194"/>
    </source>
</evidence>
<name>A0AAN6EX94_EXODE</name>
<comment type="caution">
    <text evidence="7">The sequence shown here is derived from an EMBL/GenBank/DDBJ whole genome shotgun (WGS) entry which is preliminary data.</text>
</comment>
<evidence type="ECO:0000259" key="6">
    <source>
        <dbReference type="PROSITE" id="PS50072"/>
    </source>
</evidence>
<dbReference type="FunFam" id="2.40.100.10:FF:000025">
    <property type="entry name" value="Peptidyl-prolyl cis-trans isomerase CYP19-2"/>
    <property type="match status" value="1"/>
</dbReference>
<keyword evidence="4" id="KW-0413">Isomerase</keyword>
<evidence type="ECO:0000313" key="8">
    <source>
        <dbReference type="Proteomes" id="UP001161757"/>
    </source>
</evidence>
<dbReference type="Pfam" id="PF22893">
    <property type="entry name" value="ULD_2"/>
    <property type="match status" value="1"/>
</dbReference>
<protein>
    <recommendedName>
        <fullName evidence="2">peptidylprolyl isomerase</fullName>
        <ecNumber evidence="2">5.2.1.8</ecNumber>
    </recommendedName>
</protein>
<dbReference type="PANTHER" id="PTHR11071:SF561">
    <property type="entry name" value="PEPTIDYL-PROLYL CIS-TRANS ISOMERASE D-RELATED"/>
    <property type="match status" value="1"/>
</dbReference>
<dbReference type="GO" id="GO:0016018">
    <property type="term" value="F:cyclosporin A binding"/>
    <property type="evidence" value="ECO:0007669"/>
    <property type="project" value="TreeGrafter"/>
</dbReference>
<dbReference type="GO" id="GO:0003755">
    <property type="term" value="F:peptidyl-prolyl cis-trans isomerase activity"/>
    <property type="evidence" value="ECO:0007669"/>
    <property type="project" value="UniProtKB-KW"/>
</dbReference>
<dbReference type="PROSITE" id="PS50072">
    <property type="entry name" value="CSA_PPIASE_2"/>
    <property type="match status" value="1"/>
</dbReference>
<feature type="region of interest" description="Disordered" evidence="5">
    <location>
        <begin position="432"/>
        <end position="458"/>
    </location>
</feature>
<reference evidence="7" key="1">
    <citation type="submission" date="2023-01" db="EMBL/GenBank/DDBJ databases">
        <title>Exophiala dermititidis isolated from Cystic Fibrosis Patient.</title>
        <authorList>
            <person name="Kurbessoian T."/>
            <person name="Crocker A."/>
            <person name="Murante D."/>
            <person name="Hogan D.A."/>
            <person name="Stajich J.E."/>
        </authorList>
    </citation>
    <scope>NUCLEOTIDE SEQUENCE</scope>
    <source>
        <strain evidence="7">Ex8</strain>
    </source>
</reference>
<dbReference type="SUPFAM" id="SSF50891">
    <property type="entry name" value="Cyclophilin-like"/>
    <property type="match status" value="1"/>
</dbReference>
<dbReference type="InterPro" id="IPR029000">
    <property type="entry name" value="Cyclophilin-like_dom_sf"/>
</dbReference>
<dbReference type="InterPro" id="IPR002130">
    <property type="entry name" value="Cyclophilin-type_PPIase_dom"/>
</dbReference>
<gene>
    <name evidence="7" type="ORF">HRR80_003906</name>
</gene>
<dbReference type="PRINTS" id="PR00153">
    <property type="entry name" value="CSAPPISMRASE"/>
</dbReference>
<dbReference type="Pfam" id="PF00160">
    <property type="entry name" value="Pro_isomerase"/>
    <property type="match status" value="1"/>
</dbReference>
<dbReference type="InterPro" id="IPR054464">
    <property type="entry name" value="ULD_fung"/>
</dbReference>
<evidence type="ECO:0000313" key="7">
    <source>
        <dbReference type="EMBL" id="KAJ8992006.1"/>
    </source>
</evidence>
<keyword evidence="3" id="KW-0697">Rotamase</keyword>
<evidence type="ECO:0000256" key="3">
    <source>
        <dbReference type="ARBA" id="ARBA00023110"/>
    </source>
</evidence>
<evidence type="ECO:0000256" key="4">
    <source>
        <dbReference type="ARBA" id="ARBA00023235"/>
    </source>
</evidence>
<dbReference type="AlphaFoldDB" id="A0AAN6EX94"/>
<dbReference type="EMBL" id="JAJGCB010000006">
    <property type="protein sequence ID" value="KAJ8992006.1"/>
    <property type="molecule type" value="Genomic_DNA"/>
</dbReference>
<organism evidence="7 8">
    <name type="scientific">Exophiala dermatitidis</name>
    <name type="common">Black yeast-like fungus</name>
    <name type="synonym">Wangiella dermatitidis</name>
    <dbReference type="NCBI Taxonomy" id="5970"/>
    <lineage>
        <taxon>Eukaryota</taxon>
        <taxon>Fungi</taxon>
        <taxon>Dikarya</taxon>
        <taxon>Ascomycota</taxon>
        <taxon>Pezizomycotina</taxon>
        <taxon>Eurotiomycetes</taxon>
        <taxon>Chaetothyriomycetidae</taxon>
        <taxon>Chaetothyriales</taxon>
        <taxon>Herpotrichiellaceae</taxon>
        <taxon>Exophiala</taxon>
    </lineage>
</organism>
<dbReference type="EC" id="5.2.1.8" evidence="2"/>
<sequence>MVVPFGFSAGDFASVIGKHTFNRSGNPTKSYVTHVQLTPLLIGLVVKVGKALRDADGASSEYQHLYVDLQALKRTLETLQALQPTEQNITHLNAIRCLALTCQVPLAAFLERLQKFEEKLGPFAKDSVRGALRKSQWALQMGEQVRKFRATIAAKVLSLTLLLSVHNTEILGKVAAQTSRELPQLASKLDSMSSEQTSLGSSITDQTNKLQQVNDSQTKLHESFNDNTQQIVAKLDEARESNKSISHAVMSLRQNWVQALARFSALPQELRDILRRTVAYNFAIYGAVRTMQDQLSCSPHLQVQDNILFEDVLGRSKLLPYEFFQHIDMVDTFLRNHFKGLPGEDRVGQKAYVLLDMGSGGSEIAPEEWRNTIFPGAKVEMSILLENIYSSRGSRCPKADCSGCLSNMSARRRHCNTCSFWIAALNKPMPIAEAHGSNNHQTDSPRPPSEAAPLSSSEARWPATIYDETSQVSDEDGQYALDYAVLEKERKELRVFRRVHLRKGEDQNASAVRPLVYLDISIGSRTVGRIIIQLFSDIVPKAAENFRCLCTGEKGVGRSGMPLFYKGSIFHRAIRRFVIEGGDFTAFNGTGGESIYGELFEDENLDLVFDRPFLVAMANSGKDTNGSQFFITTVNTPHLDGKHVIFGQVVHGRPVVRMIETQPIISGNPIERDYRVSDCGLYEGR</sequence>
<dbReference type="GO" id="GO:0006457">
    <property type="term" value="P:protein folding"/>
    <property type="evidence" value="ECO:0007669"/>
    <property type="project" value="TreeGrafter"/>
</dbReference>
<evidence type="ECO:0000256" key="5">
    <source>
        <dbReference type="SAM" id="MobiDB-lite"/>
    </source>
</evidence>
<dbReference type="Gene3D" id="2.40.100.10">
    <property type="entry name" value="Cyclophilin-like"/>
    <property type="match status" value="1"/>
</dbReference>
<evidence type="ECO:0000256" key="1">
    <source>
        <dbReference type="ARBA" id="ARBA00000971"/>
    </source>
</evidence>
<accession>A0AAN6EX94</accession>
<feature type="domain" description="PPIase cyclophilin-type" evidence="6">
    <location>
        <begin position="517"/>
        <end position="681"/>
    </location>
</feature>
<dbReference type="Proteomes" id="UP001161757">
    <property type="component" value="Unassembled WGS sequence"/>
</dbReference>
<dbReference type="GO" id="GO:0005737">
    <property type="term" value="C:cytoplasm"/>
    <property type="evidence" value="ECO:0007669"/>
    <property type="project" value="TreeGrafter"/>
</dbReference>
<dbReference type="PANTHER" id="PTHR11071">
    <property type="entry name" value="PEPTIDYL-PROLYL CIS-TRANS ISOMERASE"/>
    <property type="match status" value="1"/>
</dbReference>
<proteinExistence type="predicted"/>
<comment type="catalytic activity">
    <reaction evidence="1">
        <text>[protein]-peptidylproline (omega=180) = [protein]-peptidylproline (omega=0)</text>
        <dbReference type="Rhea" id="RHEA:16237"/>
        <dbReference type="Rhea" id="RHEA-COMP:10747"/>
        <dbReference type="Rhea" id="RHEA-COMP:10748"/>
        <dbReference type="ChEBI" id="CHEBI:83833"/>
        <dbReference type="ChEBI" id="CHEBI:83834"/>
        <dbReference type="EC" id="5.2.1.8"/>
    </reaction>
</comment>